<dbReference type="HOGENOM" id="CLU_040908_4_1_1"/>
<evidence type="ECO:0000256" key="1">
    <source>
        <dbReference type="SAM" id="MobiDB-lite"/>
    </source>
</evidence>
<dbReference type="GO" id="GO:0071966">
    <property type="term" value="P:fungal-type cell wall polysaccharide metabolic process"/>
    <property type="evidence" value="ECO:0007669"/>
    <property type="project" value="TreeGrafter"/>
</dbReference>
<feature type="signal peptide" evidence="2">
    <location>
        <begin position="1"/>
        <end position="17"/>
    </location>
</feature>
<feature type="compositionally biased region" description="Low complexity" evidence="1">
    <location>
        <begin position="300"/>
        <end position="326"/>
    </location>
</feature>
<dbReference type="Pfam" id="PF11790">
    <property type="entry name" value="Glyco_hydro_cc"/>
    <property type="match status" value="1"/>
</dbReference>
<dbReference type="PANTHER" id="PTHR34154">
    <property type="entry name" value="ALKALI-SENSITIVE LINKAGE PROTEIN 1"/>
    <property type="match status" value="1"/>
</dbReference>
<dbReference type="PANTHER" id="PTHR34154:SF10">
    <property type="entry name" value="ASL1-LIKE GLYCOSYL HYDROLASE CATALYTIC DOMAIN-CONTAINING PROTEIN"/>
    <property type="match status" value="1"/>
</dbReference>
<feature type="compositionally biased region" description="Low complexity" evidence="1">
    <location>
        <begin position="205"/>
        <end position="220"/>
    </location>
</feature>
<evidence type="ECO:0000313" key="4">
    <source>
        <dbReference type="EMBL" id="KIW62903.1"/>
    </source>
</evidence>
<sequence length="563" mass="55476">MVAKLLLVVGLATSVLAHPNHKRHNRFHQGTGTGNGWAMPTGATYPMTNGTAPHNGTDFGGSPIQSPSSVEATSVLPTATAVLVVTVSPVPVESSSPDTGKDISSVPTAIAVPSNTDVAPAGDSPAGSPSPVPGPDEGSCSILTSTITSTSIQYITVTASSGDSASEVAPTGGAGGFPGGPSGSVPSEGPGGFYGASSSSLAVAPTEASSSSSTSALAPSGGPGEFFPAPSESTSASSTSLSSTSVSVSAGSPTGGEFFPYPGQQTSYPAGGSSSSMAFPSYGGGPSSVIPTTFATIPSSAPSSSPAASASSASPSSSPSSSPSTGGSTGGKKGLSYNTASLTNAFAGKGVSWAYNWGASPDGTIVSGAEYVPMFWGPNSVSGWASAAASAIAAGSKHALSLNEPDLNSQANVDPATAAKLHIANMNPLAGQVSIGSPAVTNGAGTNPLMGIDWLNAFFKACAGQCKVDFVAFHWYDSASNFGYFQSHVNDVIAAAQQNGVGKVWLTEFGASGSDSDVANFITQATAFLDSTDAVERYAYFMCSDGILVNGNSISSPVGAAYA</sequence>
<dbReference type="InterPro" id="IPR017853">
    <property type="entry name" value="GH"/>
</dbReference>
<keyword evidence="2" id="KW-0732">Signal</keyword>
<dbReference type="InterPro" id="IPR053183">
    <property type="entry name" value="ASL1"/>
</dbReference>
<feature type="compositionally biased region" description="Gly residues" evidence="1">
    <location>
        <begin position="172"/>
        <end position="182"/>
    </location>
</feature>
<dbReference type="STRING" id="5601.A0A0D2F4V5"/>
<feature type="domain" description="Asl1-like glycosyl hydrolase catalytic" evidence="3">
    <location>
        <begin position="334"/>
        <end position="562"/>
    </location>
</feature>
<feature type="chain" id="PRO_5002252772" description="Asl1-like glycosyl hydrolase catalytic domain-containing protein" evidence="2">
    <location>
        <begin position="18"/>
        <end position="563"/>
    </location>
</feature>
<reference evidence="4 5" key="1">
    <citation type="submission" date="2015-01" db="EMBL/GenBank/DDBJ databases">
        <title>The Genome Sequence of Capronia semiimmersa CBS27337.</title>
        <authorList>
            <consortium name="The Broad Institute Genomics Platform"/>
            <person name="Cuomo C."/>
            <person name="de Hoog S."/>
            <person name="Gorbushina A."/>
            <person name="Stielow B."/>
            <person name="Teixiera M."/>
            <person name="Abouelleil A."/>
            <person name="Chapman S.B."/>
            <person name="Priest M."/>
            <person name="Young S.K."/>
            <person name="Wortman J."/>
            <person name="Nusbaum C."/>
            <person name="Birren B."/>
        </authorList>
    </citation>
    <scope>NUCLEOTIDE SEQUENCE [LARGE SCALE GENOMIC DNA]</scope>
    <source>
        <strain evidence="4 5">CBS 27337</strain>
    </source>
</reference>
<keyword evidence="5" id="KW-1185">Reference proteome</keyword>
<dbReference type="SUPFAM" id="SSF51445">
    <property type="entry name" value="(Trans)glycosidases"/>
    <property type="match status" value="1"/>
</dbReference>
<feature type="compositionally biased region" description="Low complexity" evidence="1">
    <location>
        <begin position="228"/>
        <end position="251"/>
    </location>
</feature>
<evidence type="ECO:0000259" key="3">
    <source>
        <dbReference type="Pfam" id="PF11790"/>
    </source>
</evidence>
<evidence type="ECO:0000313" key="5">
    <source>
        <dbReference type="Proteomes" id="UP000054266"/>
    </source>
</evidence>
<feature type="region of interest" description="Disordered" evidence="1">
    <location>
        <begin position="300"/>
        <end position="332"/>
    </location>
</feature>
<dbReference type="Gene3D" id="3.20.20.80">
    <property type="entry name" value="Glycosidases"/>
    <property type="match status" value="1"/>
</dbReference>
<proteinExistence type="predicted"/>
<dbReference type="EMBL" id="KN846962">
    <property type="protein sequence ID" value="KIW62903.1"/>
    <property type="molecule type" value="Genomic_DNA"/>
</dbReference>
<gene>
    <name evidence="4" type="ORF">PV04_09792</name>
</gene>
<feature type="compositionally biased region" description="Low complexity" evidence="1">
    <location>
        <begin position="118"/>
        <end position="127"/>
    </location>
</feature>
<accession>A0A0D2F4V5</accession>
<protein>
    <recommendedName>
        <fullName evidence="3">Asl1-like glycosyl hydrolase catalytic domain-containing protein</fullName>
    </recommendedName>
</protein>
<feature type="region of interest" description="Disordered" evidence="1">
    <location>
        <begin position="113"/>
        <end position="142"/>
    </location>
</feature>
<feature type="region of interest" description="Disordered" evidence="1">
    <location>
        <begin position="205"/>
        <end position="251"/>
    </location>
</feature>
<dbReference type="AlphaFoldDB" id="A0A0D2F4V5"/>
<organism evidence="4 5">
    <name type="scientific">Phialophora macrospora</name>
    <dbReference type="NCBI Taxonomy" id="1851006"/>
    <lineage>
        <taxon>Eukaryota</taxon>
        <taxon>Fungi</taxon>
        <taxon>Dikarya</taxon>
        <taxon>Ascomycota</taxon>
        <taxon>Pezizomycotina</taxon>
        <taxon>Eurotiomycetes</taxon>
        <taxon>Chaetothyriomycetidae</taxon>
        <taxon>Chaetothyriales</taxon>
        <taxon>Herpotrichiellaceae</taxon>
        <taxon>Phialophora</taxon>
    </lineage>
</organism>
<dbReference type="Proteomes" id="UP000054266">
    <property type="component" value="Unassembled WGS sequence"/>
</dbReference>
<feature type="region of interest" description="Disordered" evidence="1">
    <location>
        <begin position="163"/>
        <end position="192"/>
    </location>
</feature>
<name>A0A0D2F4V5_9EURO</name>
<evidence type="ECO:0000256" key="2">
    <source>
        <dbReference type="SAM" id="SignalP"/>
    </source>
</evidence>
<dbReference type="GO" id="GO:0009277">
    <property type="term" value="C:fungal-type cell wall"/>
    <property type="evidence" value="ECO:0007669"/>
    <property type="project" value="TreeGrafter"/>
</dbReference>
<dbReference type="InterPro" id="IPR024655">
    <property type="entry name" value="Asl1_glyco_hydro_catalytic"/>
</dbReference>